<dbReference type="InterPro" id="IPR024752">
    <property type="entry name" value="Myb/SANT-like_dom"/>
</dbReference>
<comment type="caution">
    <text evidence="3">The sequence shown here is derived from an EMBL/GenBank/DDBJ whole genome shotgun (WGS) entry which is preliminary data.</text>
</comment>
<feature type="compositionally biased region" description="Polar residues" evidence="1">
    <location>
        <begin position="186"/>
        <end position="196"/>
    </location>
</feature>
<dbReference type="PANTHER" id="PTHR46929">
    <property type="entry name" value="EXPRESSED PROTEIN"/>
    <property type="match status" value="1"/>
</dbReference>
<feature type="region of interest" description="Disordered" evidence="1">
    <location>
        <begin position="174"/>
        <end position="208"/>
    </location>
</feature>
<dbReference type="Pfam" id="PF12776">
    <property type="entry name" value="Myb_DNA-bind_3"/>
    <property type="match status" value="1"/>
</dbReference>
<evidence type="ECO:0000259" key="2">
    <source>
        <dbReference type="Pfam" id="PF12776"/>
    </source>
</evidence>
<organism evidence="3 4">
    <name type="scientific">Ilex paraguariensis</name>
    <name type="common">yerba mate</name>
    <dbReference type="NCBI Taxonomy" id="185542"/>
    <lineage>
        <taxon>Eukaryota</taxon>
        <taxon>Viridiplantae</taxon>
        <taxon>Streptophyta</taxon>
        <taxon>Embryophyta</taxon>
        <taxon>Tracheophyta</taxon>
        <taxon>Spermatophyta</taxon>
        <taxon>Magnoliopsida</taxon>
        <taxon>eudicotyledons</taxon>
        <taxon>Gunneridae</taxon>
        <taxon>Pentapetalae</taxon>
        <taxon>asterids</taxon>
        <taxon>campanulids</taxon>
        <taxon>Aquifoliales</taxon>
        <taxon>Aquifoliaceae</taxon>
        <taxon>Ilex</taxon>
    </lineage>
</organism>
<proteinExistence type="predicted"/>
<dbReference type="EMBL" id="CAUOFW020002070">
    <property type="protein sequence ID" value="CAK9150909.1"/>
    <property type="molecule type" value="Genomic_DNA"/>
</dbReference>
<dbReference type="Proteomes" id="UP001642360">
    <property type="component" value="Unassembled WGS sequence"/>
</dbReference>
<dbReference type="AlphaFoldDB" id="A0ABC8S6S5"/>
<evidence type="ECO:0000313" key="3">
    <source>
        <dbReference type="EMBL" id="CAK9150909.1"/>
    </source>
</evidence>
<protein>
    <recommendedName>
        <fullName evidence="2">Myb/SANT-like domain-containing protein</fullName>
    </recommendedName>
</protein>
<sequence length="257" mass="28500">MELDESQSLAGEGKKKGKNIVWSKEMNRCLILELVHQANEGYKVDKGLKDQAYTAALSAINTSFNLSLSRDNCVNRLKTIKKKFRFIEDMLSKSGFAWNPMAKVVECSDQVWATYVVANPDAKGLRGKKINMIDKLSIVCGNDQITDGHVQYTPIFDLNDNTIVDDLGGIEGNGSAQQQESGSSQIHAQGNHNHGSSKPMRHNSKKSKNTEIVVETMNAVANNMARLTDAYEKNKPCVNYSDLYKVVMHVEGLDIDS</sequence>
<gene>
    <name evidence="3" type="ORF">ILEXP_LOCUS19063</name>
</gene>
<accession>A0ABC8S6S5</accession>
<feature type="domain" description="Myb/SANT-like" evidence="2">
    <location>
        <begin position="22"/>
        <end position="115"/>
    </location>
</feature>
<dbReference type="PANTHER" id="PTHR46929:SF18">
    <property type="entry name" value="MYB_SANT-LIKE DNA-BINDING DOMAIN PROTEIN"/>
    <property type="match status" value="1"/>
</dbReference>
<feature type="compositionally biased region" description="Low complexity" evidence="1">
    <location>
        <begin position="174"/>
        <end position="185"/>
    </location>
</feature>
<name>A0ABC8S6S5_9AQUA</name>
<keyword evidence="4" id="KW-1185">Reference proteome</keyword>
<reference evidence="3 4" key="1">
    <citation type="submission" date="2024-02" db="EMBL/GenBank/DDBJ databases">
        <authorList>
            <person name="Vignale AGUSTIN F."/>
            <person name="Sosa J E."/>
            <person name="Modenutti C."/>
        </authorList>
    </citation>
    <scope>NUCLEOTIDE SEQUENCE [LARGE SCALE GENOMIC DNA]</scope>
</reference>
<evidence type="ECO:0000256" key="1">
    <source>
        <dbReference type="SAM" id="MobiDB-lite"/>
    </source>
</evidence>
<evidence type="ECO:0000313" key="4">
    <source>
        <dbReference type="Proteomes" id="UP001642360"/>
    </source>
</evidence>